<dbReference type="GO" id="GO:0004806">
    <property type="term" value="F:triacylglycerol lipase activity"/>
    <property type="evidence" value="ECO:0007669"/>
    <property type="project" value="InterPro"/>
</dbReference>
<keyword evidence="4" id="KW-1185">Reference proteome</keyword>
<dbReference type="AlphaFoldDB" id="A0A7K3LR64"/>
<reference evidence="3 4" key="1">
    <citation type="submission" date="2020-01" db="EMBL/GenBank/DDBJ databases">
        <title>Investigation of new actinobacteria for the biodesulphurisation of diesel fuel.</title>
        <authorList>
            <person name="Athi Narayanan S.M."/>
        </authorList>
    </citation>
    <scope>NUCLEOTIDE SEQUENCE [LARGE SCALE GENOMIC DNA]</scope>
    <source>
        <strain evidence="3 4">213E</strain>
    </source>
</reference>
<name>A0A7K3LR64_9ACTN</name>
<dbReference type="RefSeq" id="WP_059035310.1">
    <property type="nucleotide sequence ID" value="NZ_JAADZU010000044.1"/>
</dbReference>
<dbReference type="Proteomes" id="UP000466307">
    <property type="component" value="Unassembled WGS sequence"/>
</dbReference>
<evidence type="ECO:0000256" key="1">
    <source>
        <dbReference type="SAM" id="MobiDB-lite"/>
    </source>
</evidence>
<dbReference type="Gene3D" id="1.10.260.130">
    <property type="match status" value="1"/>
</dbReference>
<proteinExistence type="predicted"/>
<gene>
    <name evidence="3" type="ORF">GYA93_14025</name>
</gene>
<feature type="region of interest" description="Disordered" evidence="1">
    <location>
        <begin position="26"/>
        <end position="47"/>
    </location>
</feature>
<feature type="chain" id="PRO_5029449865" evidence="2">
    <location>
        <begin position="27"/>
        <end position="491"/>
    </location>
</feature>
<evidence type="ECO:0000256" key="2">
    <source>
        <dbReference type="SAM" id="SignalP"/>
    </source>
</evidence>
<keyword evidence="2" id="KW-0732">Signal</keyword>
<comment type="caution">
    <text evidence="3">The sequence shown here is derived from an EMBL/GenBank/DDBJ whole genome shotgun (WGS) entry which is preliminary data.</text>
</comment>
<dbReference type="PANTHER" id="PTHR34853:SF1">
    <property type="entry name" value="LIPASE 5"/>
    <property type="match status" value="1"/>
</dbReference>
<dbReference type="GO" id="GO:0016042">
    <property type="term" value="P:lipid catabolic process"/>
    <property type="evidence" value="ECO:0007669"/>
    <property type="project" value="InterPro"/>
</dbReference>
<dbReference type="Gene3D" id="3.40.50.1820">
    <property type="entry name" value="alpha/beta hydrolase"/>
    <property type="match status" value="1"/>
</dbReference>
<accession>A0A7K3LR64</accession>
<evidence type="ECO:0000313" key="4">
    <source>
        <dbReference type="Proteomes" id="UP000466307"/>
    </source>
</evidence>
<dbReference type="SUPFAM" id="SSF53474">
    <property type="entry name" value="alpha/beta-Hydrolases"/>
    <property type="match status" value="1"/>
</dbReference>
<feature type="signal peptide" evidence="2">
    <location>
        <begin position="1"/>
        <end position="26"/>
    </location>
</feature>
<protein>
    <submittedName>
        <fullName evidence="3">Lipase</fullName>
    </submittedName>
</protein>
<dbReference type="EMBL" id="JAADZU010000044">
    <property type="protein sequence ID" value="NDK90690.1"/>
    <property type="molecule type" value="Genomic_DNA"/>
</dbReference>
<evidence type="ECO:0000313" key="3">
    <source>
        <dbReference type="EMBL" id="NDK90690.1"/>
    </source>
</evidence>
<dbReference type="PANTHER" id="PTHR34853">
    <property type="match status" value="1"/>
</dbReference>
<organism evidence="3 4">
    <name type="scientific">Gordonia desulfuricans</name>
    <dbReference type="NCBI Taxonomy" id="89051"/>
    <lineage>
        <taxon>Bacteria</taxon>
        <taxon>Bacillati</taxon>
        <taxon>Actinomycetota</taxon>
        <taxon>Actinomycetes</taxon>
        <taxon>Mycobacteriales</taxon>
        <taxon>Gordoniaceae</taxon>
        <taxon>Gordonia</taxon>
    </lineage>
</organism>
<sequence>MRRRQVAVLASTLLAAALSVCAPAAAAPGPGTSAPASPPGPSATEPFAMWPIPAQIPDAIDAVVGPPPFPHLQTIPQRAVTPGASHRMQELREATLPDPVGDPFFDRWAPDLDRRHPGELLARRELSWPAAILAVAPITRATQIKFATRDAVDRPSFGTATVLVPRTPAPVTGPRPVLVVNQPIDSLGAACTPGFDFVHGIGPNSGISDVIPPTVQLALARGYTVIVPDHEGPRMAYAEPTTAGHIVLDSLRAAAALDPAALDPVGLGAGPVAMTGYSGGAIATLGAAKLIDSYAPELAPRIAGAAIGGVPADFRMLVGSMNANLATGLFHAATFGIARERPEILSLANNPAQWIATSPLKNVCTLPEALAGGTFLPMQLLSTDPDPFHSPVAEQIYRVTQTSDRRSGTPLYIYQGAQEFWIPAAGTRNLFAEQCRLGANATYREVFGEHLVAAVTGYPEALTWLDARLRGVPAVSGCPGGQTPADGHPPR</sequence>
<dbReference type="InterPro" id="IPR029058">
    <property type="entry name" value="AB_hydrolase_fold"/>
</dbReference>
<dbReference type="Pfam" id="PF03583">
    <property type="entry name" value="LIP"/>
    <property type="match status" value="1"/>
</dbReference>
<dbReference type="InterPro" id="IPR005152">
    <property type="entry name" value="Lipase_secreted"/>
</dbReference>
<feature type="compositionally biased region" description="Low complexity" evidence="1">
    <location>
        <begin position="26"/>
        <end position="35"/>
    </location>
</feature>